<reference evidence="1 2" key="1">
    <citation type="submission" date="2019-04" db="EMBL/GenBank/DDBJ databases">
        <title>Streptomyces piniterrae sp. nov., a heliquinomycin-producing actinomycete isolated from rhizosphere soil of Pinus yunnanensis.</title>
        <authorList>
            <person name="Zhuang X."/>
            <person name="Zhao J."/>
        </authorList>
    </citation>
    <scope>NUCLEOTIDE SEQUENCE [LARGE SCALE GENOMIC DNA]</scope>
    <source>
        <strain evidence="2">jys28</strain>
    </source>
</reference>
<organism evidence="1 2">
    <name type="scientific">Streptomyces piniterrae</name>
    <dbReference type="NCBI Taxonomy" id="2571125"/>
    <lineage>
        <taxon>Bacteria</taxon>
        <taxon>Bacillati</taxon>
        <taxon>Actinomycetota</taxon>
        <taxon>Actinomycetes</taxon>
        <taxon>Kitasatosporales</taxon>
        <taxon>Streptomycetaceae</taxon>
        <taxon>Streptomyces</taxon>
    </lineage>
</organism>
<dbReference type="EMBL" id="SUMB01000001">
    <property type="protein sequence ID" value="TJZ59136.1"/>
    <property type="molecule type" value="Genomic_DNA"/>
</dbReference>
<dbReference type="Proteomes" id="UP000308697">
    <property type="component" value="Unassembled WGS sequence"/>
</dbReference>
<sequence length="60" mass="6106">MAVEMIGRRIDLVSYRVFDDVLTLQLVASVAGATAPARGKAPATSGLQCGFAEIGSAVPG</sequence>
<name>A0A4U0NWG1_9ACTN</name>
<comment type="caution">
    <text evidence="1">The sequence shown here is derived from an EMBL/GenBank/DDBJ whole genome shotgun (WGS) entry which is preliminary data.</text>
</comment>
<evidence type="ECO:0000313" key="2">
    <source>
        <dbReference type="Proteomes" id="UP000308697"/>
    </source>
</evidence>
<keyword evidence="2" id="KW-1185">Reference proteome</keyword>
<protein>
    <submittedName>
        <fullName evidence="1">Uncharacterized protein</fullName>
    </submittedName>
</protein>
<accession>A0A4U0NWG1</accession>
<gene>
    <name evidence="1" type="ORF">FCH28_03180</name>
</gene>
<proteinExistence type="predicted"/>
<dbReference type="AlphaFoldDB" id="A0A4U0NWG1"/>
<dbReference type="RefSeq" id="WP_136738088.1">
    <property type="nucleotide sequence ID" value="NZ_SUMB01000001.1"/>
</dbReference>
<evidence type="ECO:0000313" key="1">
    <source>
        <dbReference type="EMBL" id="TJZ59136.1"/>
    </source>
</evidence>